<name>A0ACC3AKK7_9EURO</name>
<sequence>MSGALPPTDTHDVAHSQQGKHTMNNSELHSPSSPIPMPPIHRTTNALCFPNTIDHICGFDRSLNQGSVDYGQHSPFDNNMILSKLRIPGSMVGTAQSSPNSQMKCKALVACQQLPHAHSALSTVEFALPSSTLELSFLQDRVDTKDSLDSQFNVATAVRKLDLPTNCETASLWQNFARWKAADEQGPKIYAVDISQDPTTPTVDEFPLRENGLDDSPKIDQVAVWSIHDLDFDLCFGNASTFSVEGSKQEDKTLLTRKQSAHKAVANDLDPRQGDEV</sequence>
<dbReference type="Proteomes" id="UP001172386">
    <property type="component" value="Unassembled WGS sequence"/>
</dbReference>
<accession>A0ACC3AKK7</accession>
<reference evidence="1" key="1">
    <citation type="submission" date="2022-10" db="EMBL/GenBank/DDBJ databases">
        <title>Culturing micro-colonial fungi from biological soil crusts in the Mojave desert and describing Neophaeococcomyces mojavensis, and introducing the new genera and species Taxawa tesnikishii.</title>
        <authorList>
            <person name="Kurbessoian T."/>
            <person name="Stajich J.E."/>
        </authorList>
    </citation>
    <scope>NUCLEOTIDE SEQUENCE</scope>
    <source>
        <strain evidence="1">JES_112</strain>
    </source>
</reference>
<protein>
    <submittedName>
        <fullName evidence="1">Uncharacterized protein</fullName>
    </submittedName>
</protein>
<organism evidence="1 2">
    <name type="scientific">Neophaeococcomyces mojaviensis</name>
    <dbReference type="NCBI Taxonomy" id="3383035"/>
    <lineage>
        <taxon>Eukaryota</taxon>
        <taxon>Fungi</taxon>
        <taxon>Dikarya</taxon>
        <taxon>Ascomycota</taxon>
        <taxon>Pezizomycotina</taxon>
        <taxon>Eurotiomycetes</taxon>
        <taxon>Chaetothyriomycetidae</taxon>
        <taxon>Chaetothyriales</taxon>
        <taxon>Chaetothyriales incertae sedis</taxon>
        <taxon>Neophaeococcomyces</taxon>
    </lineage>
</organism>
<dbReference type="EMBL" id="JAPDRQ010000002">
    <property type="protein sequence ID" value="KAJ9664563.1"/>
    <property type="molecule type" value="Genomic_DNA"/>
</dbReference>
<gene>
    <name evidence="1" type="ORF">H2198_000214</name>
</gene>
<keyword evidence="2" id="KW-1185">Reference proteome</keyword>
<comment type="caution">
    <text evidence="1">The sequence shown here is derived from an EMBL/GenBank/DDBJ whole genome shotgun (WGS) entry which is preliminary data.</text>
</comment>
<evidence type="ECO:0000313" key="1">
    <source>
        <dbReference type="EMBL" id="KAJ9664563.1"/>
    </source>
</evidence>
<proteinExistence type="predicted"/>
<evidence type="ECO:0000313" key="2">
    <source>
        <dbReference type="Proteomes" id="UP001172386"/>
    </source>
</evidence>